<reference evidence="7" key="1">
    <citation type="journal article" date="2014" name="PLoS Negl. Trop. Dis.">
        <title>An updated insight into the Sialotranscriptome of Triatoma infestans: developmental stage and geographic variations.</title>
        <authorList>
            <person name="Schwarz A."/>
            <person name="Medrano-Mercado N."/>
            <person name="Schaub G.A."/>
            <person name="Struchiner C.J."/>
            <person name="Bargues M.D."/>
            <person name="Levy M.Z."/>
            <person name="Ribeiro J.M."/>
        </authorList>
    </citation>
    <scope>NUCLEOTIDE SEQUENCE</scope>
    <source>
        <strain evidence="7">Chile</strain>
        <tissue evidence="7">Salivary glands</tissue>
    </source>
</reference>
<evidence type="ECO:0000256" key="2">
    <source>
        <dbReference type="ARBA" id="ARBA00022737"/>
    </source>
</evidence>
<dbReference type="PANTHER" id="PTHR24119:SF0">
    <property type="entry name" value="ACYL-COA-BINDING DOMAIN-CONTAINING PROTEIN 6"/>
    <property type="match status" value="1"/>
</dbReference>
<organism evidence="7">
    <name type="scientific">Triatoma infestans</name>
    <name type="common">Assassin bug</name>
    <dbReference type="NCBI Taxonomy" id="30076"/>
    <lineage>
        <taxon>Eukaryota</taxon>
        <taxon>Metazoa</taxon>
        <taxon>Ecdysozoa</taxon>
        <taxon>Arthropoda</taxon>
        <taxon>Hexapoda</taxon>
        <taxon>Insecta</taxon>
        <taxon>Pterygota</taxon>
        <taxon>Neoptera</taxon>
        <taxon>Paraneoptera</taxon>
        <taxon>Hemiptera</taxon>
        <taxon>Heteroptera</taxon>
        <taxon>Panheteroptera</taxon>
        <taxon>Cimicomorpha</taxon>
        <taxon>Reduviidae</taxon>
        <taxon>Triatominae</taxon>
        <taxon>Triatoma</taxon>
    </lineage>
</organism>
<evidence type="ECO:0000256" key="5">
    <source>
        <dbReference type="PROSITE-ProRule" id="PRU00023"/>
    </source>
</evidence>
<dbReference type="PRINTS" id="PR00689">
    <property type="entry name" value="ACOABINDINGP"/>
</dbReference>
<evidence type="ECO:0000256" key="3">
    <source>
        <dbReference type="ARBA" id="ARBA00023043"/>
    </source>
</evidence>
<evidence type="ECO:0000259" key="6">
    <source>
        <dbReference type="PROSITE" id="PS51228"/>
    </source>
</evidence>
<dbReference type="AlphaFoldDB" id="A0A023F8F9"/>
<keyword evidence="3 5" id="KW-0040">ANK repeat</keyword>
<feature type="repeat" description="ANK" evidence="5">
    <location>
        <begin position="180"/>
        <end position="212"/>
    </location>
</feature>
<dbReference type="InterPro" id="IPR036770">
    <property type="entry name" value="Ankyrin_rpt-contain_sf"/>
</dbReference>
<sequence>MAEESLRLKFNSAAERLPSLVSSLKPDKLLQFYALYKQATVGKCNTSRPNWYAIEAKQKWDAWNSLGNMSSEEAMSKYIALLSEHVTDWDTFEKPITNGWVSVSTMRDSDSDLEESEKDIFDRVKEGDIDKVKESASSEDINLLDEEGLGLLHWAADRGNKDMVKCLLDLGANINLTDNTGQTALHYACACGHKEVVELLLQYSADANIACNEGYLPFHIAVDDEIRNIIKK</sequence>
<dbReference type="SUPFAM" id="SSF47027">
    <property type="entry name" value="Acyl-CoA binding protein"/>
    <property type="match status" value="1"/>
</dbReference>
<proteinExistence type="evidence at transcript level"/>
<keyword evidence="2" id="KW-0677">Repeat</keyword>
<dbReference type="EMBL" id="GBBI01001107">
    <property type="protein sequence ID" value="JAC17605.1"/>
    <property type="molecule type" value="mRNA"/>
</dbReference>
<dbReference type="Gene3D" id="1.25.40.20">
    <property type="entry name" value="Ankyrin repeat-containing domain"/>
    <property type="match status" value="1"/>
</dbReference>
<dbReference type="InterPro" id="IPR002110">
    <property type="entry name" value="Ankyrin_rpt"/>
</dbReference>
<dbReference type="SMART" id="SM00248">
    <property type="entry name" value="ANK"/>
    <property type="match status" value="2"/>
</dbReference>
<evidence type="ECO:0000313" key="7">
    <source>
        <dbReference type="EMBL" id="JAC17605.1"/>
    </source>
</evidence>
<feature type="domain" description="ACB" evidence="6">
    <location>
        <begin position="6"/>
        <end position="91"/>
    </location>
</feature>
<feature type="repeat" description="ANK" evidence="5">
    <location>
        <begin position="147"/>
        <end position="179"/>
    </location>
</feature>
<dbReference type="InterPro" id="IPR014352">
    <property type="entry name" value="FERM/acyl-CoA-bd_prot_sf"/>
</dbReference>
<dbReference type="Gene3D" id="1.20.80.10">
    <property type="match status" value="1"/>
</dbReference>
<accession>A0A023F8F9</accession>
<evidence type="ECO:0000256" key="1">
    <source>
        <dbReference type="ARBA" id="ARBA00018419"/>
    </source>
</evidence>
<dbReference type="GO" id="GO:0000062">
    <property type="term" value="F:fatty-acyl-CoA binding"/>
    <property type="evidence" value="ECO:0007669"/>
    <property type="project" value="InterPro"/>
</dbReference>
<keyword evidence="4" id="KW-0446">Lipid-binding</keyword>
<dbReference type="Pfam" id="PF00887">
    <property type="entry name" value="ACBP"/>
    <property type="match status" value="1"/>
</dbReference>
<protein>
    <recommendedName>
        <fullName evidence="1">Acyl-CoA-binding domain-containing protein 6</fullName>
    </recommendedName>
</protein>
<dbReference type="PROSITE" id="PS51228">
    <property type="entry name" value="ACB_2"/>
    <property type="match status" value="1"/>
</dbReference>
<dbReference type="PANTHER" id="PTHR24119">
    <property type="entry name" value="ACYL-COA-BINDING DOMAIN-CONTAINING PROTEIN 6"/>
    <property type="match status" value="1"/>
</dbReference>
<dbReference type="InterPro" id="IPR000582">
    <property type="entry name" value="Acyl-CoA-binding_protein"/>
</dbReference>
<name>A0A023F8F9_TRIIF</name>
<dbReference type="PROSITE" id="PS50297">
    <property type="entry name" value="ANK_REP_REGION"/>
    <property type="match status" value="2"/>
</dbReference>
<dbReference type="SUPFAM" id="SSF48403">
    <property type="entry name" value="Ankyrin repeat"/>
    <property type="match status" value="1"/>
</dbReference>
<dbReference type="PROSITE" id="PS50088">
    <property type="entry name" value="ANK_REPEAT"/>
    <property type="match status" value="2"/>
</dbReference>
<evidence type="ECO:0000256" key="4">
    <source>
        <dbReference type="ARBA" id="ARBA00023121"/>
    </source>
</evidence>
<dbReference type="InterPro" id="IPR035984">
    <property type="entry name" value="Acyl-CoA-binding_sf"/>
</dbReference>
<dbReference type="Pfam" id="PF12796">
    <property type="entry name" value="Ank_2"/>
    <property type="match status" value="1"/>
</dbReference>